<reference evidence="1" key="1">
    <citation type="submission" date="2023-03" db="EMBL/GenBank/DDBJ databases">
        <title>Aeromonas caviae strain AC1520.</title>
        <authorList>
            <person name="Xie T."/>
            <person name="Zhang Q."/>
            <person name="Deng J."/>
            <person name="Li X."/>
        </authorList>
    </citation>
    <scope>NUCLEOTIDE SEQUENCE</scope>
    <source>
        <strain evidence="1">AC1520</strain>
        <plasmid evidence="1">pAC1520</plasmid>
    </source>
</reference>
<dbReference type="RefSeq" id="WP_277857246.1">
    <property type="nucleotide sequence ID" value="NZ_CP120943.1"/>
</dbReference>
<evidence type="ECO:0000313" key="1">
    <source>
        <dbReference type="EMBL" id="WFG00366.1"/>
    </source>
</evidence>
<accession>A0AAJ5ZEW6</accession>
<dbReference type="AlphaFoldDB" id="A0AAJ5ZEW6"/>
<evidence type="ECO:0000313" key="2">
    <source>
        <dbReference type="Proteomes" id="UP001218423"/>
    </source>
</evidence>
<sequence>MTIEQILKMGPADAMAWLEAQRNAFELVPIIPTDEMIKAAAGADYSEEDRELVTREWTDMVETHRHGYSIVA</sequence>
<organism evidence="1 2">
    <name type="scientific">Aeromonas caviae</name>
    <name type="common">Aeromonas punctata</name>
    <dbReference type="NCBI Taxonomy" id="648"/>
    <lineage>
        <taxon>Bacteria</taxon>
        <taxon>Pseudomonadati</taxon>
        <taxon>Pseudomonadota</taxon>
        <taxon>Gammaproteobacteria</taxon>
        <taxon>Aeromonadales</taxon>
        <taxon>Aeromonadaceae</taxon>
        <taxon>Aeromonas</taxon>
    </lineage>
</organism>
<keyword evidence="1" id="KW-0614">Plasmid</keyword>
<protein>
    <submittedName>
        <fullName evidence="1">Uncharacterized protein</fullName>
    </submittedName>
</protein>
<gene>
    <name evidence="1" type="ORF">P5S46_21625</name>
</gene>
<proteinExistence type="predicted"/>
<name>A0AAJ5ZEW6_AERCA</name>
<dbReference type="EMBL" id="CP120943">
    <property type="protein sequence ID" value="WFG00366.1"/>
    <property type="molecule type" value="Genomic_DNA"/>
</dbReference>
<geneLocation type="plasmid" evidence="1 2">
    <name>pAC1520</name>
</geneLocation>
<dbReference type="Proteomes" id="UP001218423">
    <property type="component" value="Plasmid pAC1520"/>
</dbReference>